<reference evidence="4" key="1">
    <citation type="submission" date="2017-07" db="EMBL/GenBank/DDBJ databases">
        <title>Taro Niue Genome Assembly and Annotation.</title>
        <authorList>
            <person name="Atibalentja N."/>
            <person name="Keating K."/>
            <person name="Fields C.J."/>
        </authorList>
    </citation>
    <scope>NUCLEOTIDE SEQUENCE</scope>
    <source>
        <strain evidence="4">Niue_2</strain>
        <tissue evidence="4">Leaf</tissue>
    </source>
</reference>
<evidence type="ECO:0000256" key="1">
    <source>
        <dbReference type="SAM" id="MobiDB-lite"/>
    </source>
</evidence>
<dbReference type="AlphaFoldDB" id="A0A843WBF9"/>
<feature type="domain" description="XS" evidence="2">
    <location>
        <begin position="1"/>
        <end position="38"/>
    </location>
</feature>
<feature type="region of interest" description="Disordered" evidence="1">
    <location>
        <begin position="158"/>
        <end position="180"/>
    </location>
</feature>
<feature type="domain" description="Factor of DNA methylation 1-5/IDN2" evidence="3">
    <location>
        <begin position="369"/>
        <end position="494"/>
    </location>
</feature>
<evidence type="ECO:0000259" key="3">
    <source>
        <dbReference type="Pfam" id="PF03469"/>
    </source>
</evidence>
<evidence type="ECO:0000313" key="4">
    <source>
        <dbReference type="EMBL" id="MQM04198.1"/>
    </source>
</evidence>
<dbReference type="InterPro" id="IPR005380">
    <property type="entry name" value="XS_domain"/>
</dbReference>
<dbReference type="Pfam" id="PF03468">
    <property type="entry name" value="XS"/>
    <property type="match status" value="1"/>
</dbReference>
<sequence>MAFEKHYEKEHGSKMDWYEERSHKPGIYGWVARAEDYHYGGKQLSRNGDLKTVADLTKEECQKNEKLVAELANRIEVKNKHIIELECKYNQSAASHDKMMEGTERLLIQAYNEEMKRMQCRARDHSQRLFEENEKLRAELDSKKKELDSQREQLNMLVGQSEMEKRSLEEERKKNAEKSSSLLLASLEQKRVEDNYMRLVEEQKREKEAAIQKILLLEKQLDAKQKLELEIEQLKGKVEVMKHIKGTEVMGVKKLSDELKEKIEDLDFMEQLKEALTLKLWESNDELQKARKELIAVWWLVERGKGQSKIGVRRMGELEVKTFRNACRKRFSEEEADNKAADLRFHWQYELSKPHWHPFKLVAKDQKPETFRNACRKRFAEEEADTKAAELCSNWQYELSKPDWHPFKLVAKDQKTEDFEEIIDDDDEKLVRIKAELGDEAYEAVTTALLEMNEYNPSGRYPVPELWNFKERRKATLTEVIQYIFKQWKSNKRRR</sequence>
<feature type="compositionally biased region" description="Basic and acidic residues" evidence="1">
    <location>
        <begin position="162"/>
        <end position="177"/>
    </location>
</feature>
<proteinExistence type="predicted"/>
<accession>A0A843WBF9</accession>
<dbReference type="OrthoDB" id="1892195at2759"/>
<gene>
    <name evidence="4" type="ORF">Taro_036994</name>
</gene>
<dbReference type="Proteomes" id="UP000652761">
    <property type="component" value="Unassembled WGS sequence"/>
</dbReference>
<comment type="caution">
    <text evidence="4">The sequence shown here is derived from an EMBL/GenBank/DDBJ whole genome shotgun (WGS) entry which is preliminary data.</text>
</comment>
<name>A0A843WBF9_COLES</name>
<evidence type="ECO:0000259" key="2">
    <source>
        <dbReference type="Pfam" id="PF03468"/>
    </source>
</evidence>
<keyword evidence="5" id="KW-1185">Reference proteome</keyword>
<dbReference type="InterPro" id="IPR005379">
    <property type="entry name" value="FDM1-5/IDN2_XH"/>
</dbReference>
<dbReference type="PANTHER" id="PTHR21596:SF3">
    <property type="entry name" value="FACTOR OF DNA METHYLATION 1-RELATED"/>
    <property type="match status" value="1"/>
</dbReference>
<evidence type="ECO:0008006" key="6">
    <source>
        <dbReference type="Google" id="ProtNLM"/>
    </source>
</evidence>
<organism evidence="4 5">
    <name type="scientific">Colocasia esculenta</name>
    <name type="common">Wild taro</name>
    <name type="synonym">Arum esculentum</name>
    <dbReference type="NCBI Taxonomy" id="4460"/>
    <lineage>
        <taxon>Eukaryota</taxon>
        <taxon>Viridiplantae</taxon>
        <taxon>Streptophyta</taxon>
        <taxon>Embryophyta</taxon>
        <taxon>Tracheophyta</taxon>
        <taxon>Spermatophyta</taxon>
        <taxon>Magnoliopsida</taxon>
        <taxon>Liliopsida</taxon>
        <taxon>Araceae</taxon>
        <taxon>Aroideae</taxon>
        <taxon>Colocasieae</taxon>
        <taxon>Colocasia</taxon>
    </lineage>
</organism>
<dbReference type="GO" id="GO:0080188">
    <property type="term" value="P:gene silencing by siRNA-directed DNA methylation"/>
    <property type="evidence" value="ECO:0007669"/>
    <property type="project" value="InterPro"/>
</dbReference>
<dbReference type="Gene3D" id="3.30.70.2890">
    <property type="entry name" value="XS domain"/>
    <property type="match status" value="1"/>
</dbReference>
<dbReference type="PANTHER" id="PTHR21596">
    <property type="entry name" value="RIBONUCLEASE P SUBUNIT P38"/>
    <property type="match status" value="1"/>
</dbReference>
<protein>
    <recommendedName>
        <fullName evidence="6">Factor of DNA methylation 1-5/IDN2 domain-containing protein</fullName>
    </recommendedName>
</protein>
<dbReference type="EMBL" id="NMUH01003173">
    <property type="protein sequence ID" value="MQM04198.1"/>
    <property type="molecule type" value="Genomic_DNA"/>
</dbReference>
<dbReference type="InterPro" id="IPR045177">
    <property type="entry name" value="FDM1-5/IDN2"/>
</dbReference>
<dbReference type="InterPro" id="IPR038588">
    <property type="entry name" value="XS_domain_sf"/>
</dbReference>
<evidence type="ECO:0000313" key="5">
    <source>
        <dbReference type="Proteomes" id="UP000652761"/>
    </source>
</evidence>
<dbReference type="Pfam" id="PF03469">
    <property type="entry name" value="XH"/>
    <property type="match status" value="1"/>
</dbReference>